<dbReference type="EMBL" id="SMBP01000001">
    <property type="protein sequence ID" value="TCU63371.1"/>
    <property type="molecule type" value="Genomic_DNA"/>
</dbReference>
<dbReference type="InterPro" id="IPR011249">
    <property type="entry name" value="Metalloenz_LuxS/M16"/>
</dbReference>
<dbReference type="PANTHER" id="PTHR11851:SF186">
    <property type="entry name" value="INACTIVE METALLOPROTEASE YMFF-RELATED"/>
    <property type="match status" value="1"/>
</dbReference>
<protein>
    <submittedName>
        <fullName evidence="2">Putative Zn-dependent peptidase</fullName>
    </submittedName>
</protein>
<dbReference type="Proteomes" id="UP000295773">
    <property type="component" value="Unassembled WGS sequence"/>
</dbReference>
<reference evidence="2 3" key="1">
    <citation type="submission" date="2019-03" db="EMBL/GenBank/DDBJ databases">
        <title>Genomic Encyclopedia of Type Strains, Phase IV (KMG-IV): sequencing the most valuable type-strain genomes for metagenomic binning, comparative biology and taxonomic classification.</title>
        <authorList>
            <person name="Goeker M."/>
        </authorList>
    </citation>
    <scope>NUCLEOTIDE SEQUENCE [LARGE SCALE GENOMIC DNA]</scope>
    <source>
        <strain evidence="2 3">DSM 29481</strain>
    </source>
</reference>
<proteinExistence type="predicted"/>
<dbReference type="RefSeq" id="WP_117547557.1">
    <property type="nucleotide sequence ID" value="NZ_JANKBG010000001.1"/>
</dbReference>
<name>A0A4R3TLN0_9FIRM</name>
<evidence type="ECO:0000313" key="2">
    <source>
        <dbReference type="EMBL" id="TCU63371.1"/>
    </source>
</evidence>
<sequence>MQITNGIQVQFIPTTKFKDIGISVRFRNTLQDGKSAKRSLLALMLVDRCQKYDTKLKMSEMQDELYGATLTAQTAGFGASQIIELRSKIINPSFLNEENTLLEDTFAFLHEVIFSPLLKEEVFHENKEILLAKIKRMQDDPSQYAITCGLREAGKGTPLGISALGTYEQVEQLTLSDIQQIYQEMMKEDLIDILVCGDIEEDSILKLVKETLRFTPRNTQMQSWYCVENERKSETKRLTKHISQSYIMMTWFTHTPITDEKYYALRVANAVFGQYSTSLLFQEVREKRSLCYSIFSNLISYDGAMGVTTGIEKEHIDKTMELIQTQFHRVCEGDFSEDLLNTSKRMVINSLKASEDSMYSLMAFAYQNALLQRDYSVSDLMDMVEKVTREEVMEVMKRCEYKMGVVVTKEDDDEENCE</sequence>
<dbReference type="Pfam" id="PF05193">
    <property type="entry name" value="Peptidase_M16_C"/>
    <property type="match status" value="1"/>
</dbReference>
<dbReference type="AlphaFoldDB" id="A0A4R3TLN0"/>
<evidence type="ECO:0000259" key="1">
    <source>
        <dbReference type="Pfam" id="PF05193"/>
    </source>
</evidence>
<evidence type="ECO:0000313" key="3">
    <source>
        <dbReference type="Proteomes" id="UP000295773"/>
    </source>
</evidence>
<dbReference type="Gene3D" id="3.30.830.10">
    <property type="entry name" value="Metalloenzyme, LuxS/M16 peptidase-like"/>
    <property type="match status" value="2"/>
</dbReference>
<dbReference type="NCBIfam" id="NF047422">
    <property type="entry name" value="YfmF_fam"/>
    <property type="match status" value="1"/>
</dbReference>
<gene>
    <name evidence="2" type="ORF">EDD61_10122</name>
</gene>
<feature type="domain" description="Peptidase M16 C-terminal" evidence="1">
    <location>
        <begin position="173"/>
        <end position="345"/>
    </location>
</feature>
<dbReference type="SUPFAM" id="SSF63411">
    <property type="entry name" value="LuxS/MPP-like metallohydrolase"/>
    <property type="match status" value="2"/>
</dbReference>
<keyword evidence="3" id="KW-1185">Reference proteome</keyword>
<dbReference type="PANTHER" id="PTHR11851">
    <property type="entry name" value="METALLOPROTEASE"/>
    <property type="match status" value="1"/>
</dbReference>
<accession>A0A4R3TLN0</accession>
<dbReference type="InterPro" id="IPR050361">
    <property type="entry name" value="MPP/UQCRC_Complex"/>
</dbReference>
<organism evidence="2 3">
    <name type="scientific">Longicatena caecimuris</name>
    <dbReference type="NCBI Taxonomy" id="1796635"/>
    <lineage>
        <taxon>Bacteria</taxon>
        <taxon>Bacillati</taxon>
        <taxon>Bacillota</taxon>
        <taxon>Erysipelotrichia</taxon>
        <taxon>Erysipelotrichales</taxon>
        <taxon>Erysipelotrichaceae</taxon>
        <taxon>Longicatena</taxon>
    </lineage>
</organism>
<dbReference type="InterPro" id="IPR007863">
    <property type="entry name" value="Peptidase_M16_C"/>
</dbReference>
<comment type="caution">
    <text evidence="2">The sequence shown here is derived from an EMBL/GenBank/DDBJ whole genome shotgun (WGS) entry which is preliminary data.</text>
</comment>
<dbReference type="GO" id="GO:0046872">
    <property type="term" value="F:metal ion binding"/>
    <property type="evidence" value="ECO:0007669"/>
    <property type="project" value="InterPro"/>
</dbReference>